<gene>
    <name evidence="2" type="ORF">ACFFPI_01215</name>
</gene>
<reference evidence="2 3" key="1">
    <citation type="submission" date="2024-09" db="EMBL/GenBank/DDBJ databases">
        <authorList>
            <person name="Sun Q."/>
            <person name="Mori K."/>
        </authorList>
    </citation>
    <scope>NUCLEOTIDE SEQUENCE [LARGE SCALE GENOMIC DNA]</scope>
    <source>
        <strain evidence="2 3">JCM 13519</strain>
    </source>
</reference>
<feature type="region of interest" description="Disordered" evidence="1">
    <location>
        <begin position="1"/>
        <end position="35"/>
    </location>
</feature>
<evidence type="ECO:0000313" key="2">
    <source>
        <dbReference type="EMBL" id="MFB9712774.1"/>
    </source>
</evidence>
<feature type="compositionally biased region" description="Basic and acidic residues" evidence="1">
    <location>
        <begin position="1"/>
        <end position="15"/>
    </location>
</feature>
<protein>
    <recommendedName>
        <fullName evidence="4">SGNH hydrolase-type esterase domain-containing protein</fullName>
    </recommendedName>
</protein>
<sequence>MSRLGGEDAARDRPDLAAGVRHPQLNRTETLPQLDPAAAMTTKRLPADVISLCLGFNSYNAATFTSRSYASQVLGFIAAIRESHPHVPIAVITSILSLPRERSRTPSE</sequence>
<evidence type="ECO:0000313" key="3">
    <source>
        <dbReference type="Proteomes" id="UP001589536"/>
    </source>
</evidence>
<evidence type="ECO:0008006" key="4">
    <source>
        <dbReference type="Google" id="ProtNLM"/>
    </source>
</evidence>
<comment type="caution">
    <text evidence="2">The sequence shown here is derived from an EMBL/GenBank/DDBJ whole genome shotgun (WGS) entry which is preliminary data.</text>
</comment>
<dbReference type="RefSeq" id="WP_345049517.1">
    <property type="nucleotide sequence ID" value="NZ_BAABED010000001.1"/>
</dbReference>
<name>A0ABV5UMX7_9MICC</name>
<accession>A0ABV5UMX7</accession>
<dbReference type="Proteomes" id="UP001589536">
    <property type="component" value="Unassembled WGS sequence"/>
</dbReference>
<dbReference type="EMBL" id="JBHMBH010000006">
    <property type="protein sequence ID" value="MFB9712774.1"/>
    <property type="molecule type" value="Genomic_DNA"/>
</dbReference>
<proteinExistence type="predicted"/>
<keyword evidence="3" id="KW-1185">Reference proteome</keyword>
<evidence type="ECO:0000256" key="1">
    <source>
        <dbReference type="SAM" id="MobiDB-lite"/>
    </source>
</evidence>
<dbReference type="InterPro" id="IPR036514">
    <property type="entry name" value="SGNH_hydro_sf"/>
</dbReference>
<dbReference type="Gene3D" id="3.40.50.1110">
    <property type="entry name" value="SGNH hydrolase"/>
    <property type="match status" value="1"/>
</dbReference>
<organism evidence="2 3">
    <name type="scientific">Arthrobacter methylotrophus</name>
    <dbReference type="NCBI Taxonomy" id="121291"/>
    <lineage>
        <taxon>Bacteria</taxon>
        <taxon>Bacillati</taxon>
        <taxon>Actinomycetota</taxon>
        <taxon>Actinomycetes</taxon>
        <taxon>Micrococcales</taxon>
        <taxon>Micrococcaceae</taxon>
        <taxon>Arthrobacter</taxon>
    </lineage>
</organism>